<dbReference type="AlphaFoldDB" id="A0AAV0B6X7"/>
<comment type="caution">
    <text evidence="3">The sequence shown here is derived from an EMBL/GenBank/DDBJ whole genome shotgun (WGS) entry which is preliminary data.</text>
</comment>
<feature type="compositionally biased region" description="Low complexity" evidence="1">
    <location>
        <begin position="32"/>
        <end position="47"/>
    </location>
</feature>
<keyword evidence="4" id="KW-1185">Reference proteome</keyword>
<feature type="region of interest" description="Disordered" evidence="1">
    <location>
        <begin position="22"/>
        <end position="133"/>
    </location>
</feature>
<keyword evidence="2" id="KW-0732">Signal</keyword>
<dbReference type="Proteomes" id="UP001153365">
    <property type="component" value="Unassembled WGS sequence"/>
</dbReference>
<name>A0AAV0B6X7_PHAPC</name>
<accession>A0AAV0B6X7</accession>
<evidence type="ECO:0000313" key="4">
    <source>
        <dbReference type="Proteomes" id="UP001153365"/>
    </source>
</evidence>
<dbReference type="EMBL" id="CALTRL010004291">
    <property type="protein sequence ID" value="CAH7682802.1"/>
    <property type="molecule type" value="Genomic_DNA"/>
</dbReference>
<evidence type="ECO:0000256" key="2">
    <source>
        <dbReference type="SAM" id="SignalP"/>
    </source>
</evidence>
<sequence>MRYSTFLSCSLAIFFLLAVNVSPQTPAPGGPPTSTGGPPTGTGSSPAGPGGGSKAPGGEGKSPDAKGPDAKTSEGKGPQGKSPDSKAPGDAKSPDSKAPGDAKSPGLGDSKSGCTCPGEQPPPTTQKPPEDTSPYPNLFEAILNFNNTMFCYKSVCNSYSLIYLVAIKATIY</sequence>
<evidence type="ECO:0000256" key="1">
    <source>
        <dbReference type="SAM" id="MobiDB-lite"/>
    </source>
</evidence>
<feature type="compositionally biased region" description="Basic and acidic residues" evidence="1">
    <location>
        <begin position="83"/>
        <end position="100"/>
    </location>
</feature>
<feature type="compositionally biased region" description="Basic and acidic residues" evidence="1">
    <location>
        <begin position="61"/>
        <end position="74"/>
    </location>
</feature>
<protein>
    <submittedName>
        <fullName evidence="3">Uncharacterized protein</fullName>
    </submittedName>
</protein>
<organism evidence="3 4">
    <name type="scientific">Phakopsora pachyrhizi</name>
    <name type="common">Asian soybean rust disease fungus</name>
    <dbReference type="NCBI Taxonomy" id="170000"/>
    <lineage>
        <taxon>Eukaryota</taxon>
        <taxon>Fungi</taxon>
        <taxon>Dikarya</taxon>
        <taxon>Basidiomycota</taxon>
        <taxon>Pucciniomycotina</taxon>
        <taxon>Pucciniomycetes</taxon>
        <taxon>Pucciniales</taxon>
        <taxon>Phakopsoraceae</taxon>
        <taxon>Phakopsora</taxon>
    </lineage>
</organism>
<evidence type="ECO:0000313" key="3">
    <source>
        <dbReference type="EMBL" id="CAH7682802.1"/>
    </source>
</evidence>
<reference evidence="3" key="1">
    <citation type="submission" date="2022-06" db="EMBL/GenBank/DDBJ databases">
        <authorList>
            <consortium name="SYNGENTA / RWTH Aachen University"/>
        </authorList>
    </citation>
    <scope>NUCLEOTIDE SEQUENCE</scope>
</reference>
<feature type="chain" id="PRO_5043684400" evidence="2">
    <location>
        <begin position="24"/>
        <end position="172"/>
    </location>
</feature>
<proteinExistence type="predicted"/>
<feature type="compositionally biased region" description="Gly residues" evidence="1">
    <location>
        <begin position="48"/>
        <end position="60"/>
    </location>
</feature>
<gene>
    <name evidence="3" type="ORF">PPACK8108_LOCUS15911</name>
</gene>
<feature type="signal peptide" evidence="2">
    <location>
        <begin position="1"/>
        <end position="23"/>
    </location>
</feature>